<dbReference type="PANTHER" id="PTHR43133">
    <property type="entry name" value="RNA POLYMERASE ECF-TYPE SIGMA FACTO"/>
    <property type="match status" value="1"/>
</dbReference>
<keyword evidence="3" id="KW-0731">Sigma factor</keyword>
<dbReference type="CDD" id="cd06171">
    <property type="entry name" value="Sigma70_r4"/>
    <property type="match status" value="1"/>
</dbReference>
<name>A0A066Z365_9ACTN</name>
<keyword evidence="8" id="KW-1185">Reference proteome</keyword>
<sequence length="109" mass="11892">MDADQVLHEFVAARRRFWRCEQAFGELPELAAPPPEPEVGVAVRAAPAGLPPKQRAVVVLRYWEDHGVAATAELPGMPESTVRSHAARGLAALRTLLPQDVDHVQGDRP</sequence>
<accession>A0A066Z365</accession>
<dbReference type="PATRIC" id="fig|1348663.4.peg.3191"/>
<dbReference type="EMBL" id="JNBY01000089">
    <property type="protein sequence ID" value="KDN84791.1"/>
    <property type="molecule type" value="Genomic_DNA"/>
</dbReference>
<evidence type="ECO:0000256" key="3">
    <source>
        <dbReference type="ARBA" id="ARBA00023082"/>
    </source>
</evidence>
<dbReference type="GO" id="GO:0006352">
    <property type="term" value="P:DNA-templated transcription initiation"/>
    <property type="evidence" value="ECO:0007669"/>
    <property type="project" value="InterPro"/>
</dbReference>
<evidence type="ECO:0000313" key="7">
    <source>
        <dbReference type="EMBL" id="KDN84791.1"/>
    </source>
</evidence>
<organism evidence="7 8">
    <name type="scientific">Kitasatospora cheerisanensis KCTC 2395</name>
    <dbReference type="NCBI Taxonomy" id="1348663"/>
    <lineage>
        <taxon>Bacteria</taxon>
        <taxon>Bacillati</taxon>
        <taxon>Actinomycetota</taxon>
        <taxon>Actinomycetes</taxon>
        <taxon>Kitasatosporales</taxon>
        <taxon>Streptomycetaceae</taxon>
        <taxon>Kitasatospora</taxon>
    </lineage>
</organism>
<dbReference type="InterPro" id="IPR013324">
    <property type="entry name" value="RNA_pol_sigma_r3/r4-like"/>
</dbReference>
<proteinExistence type="inferred from homology"/>
<gene>
    <name evidence="7" type="ORF">KCH_33180</name>
</gene>
<dbReference type="InterPro" id="IPR013249">
    <property type="entry name" value="RNA_pol_sigma70_r4_t2"/>
</dbReference>
<dbReference type="RefSeq" id="WP_051653112.1">
    <property type="nucleotide sequence ID" value="NZ_KK853997.1"/>
</dbReference>
<dbReference type="AlphaFoldDB" id="A0A066Z365"/>
<dbReference type="SUPFAM" id="SSF88659">
    <property type="entry name" value="Sigma3 and sigma4 domains of RNA polymerase sigma factors"/>
    <property type="match status" value="1"/>
</dbReference>
<comment type="similarity">
    <text evidence="1">Belongs to the sigma-70 factor family. ECF subfamily.</text>
</comment>
<dbReference type="HOGENOM" id="CLU_2180331_0_0_11"/>
<dbReference type="InterPro" id="IPR039425">
    <property type="entry name" value="RNA_pol_sigma-70-like"/>
</dbReference>
<dbReference type="GO" id="GO:0003677">
    <property type="term" value="F:DNA binding"/>
    <property type="evidence" value="ECO:0007669"/>
    <property type="project" value="UniProtKB-KW"/>
</dbReference>
<dbReference type="GO" id="GO:0016987">
    <property type="term" value="F:sigma factor activity"/>
    <property type="evidence" value="ECO:0007669"/>
    <property type="project" value="UniProtKB-KW"/>
</dbReference>
<dbReference type="Pfam" id="PF08281">
    <property type="entry name" value="Sigma70_r4_2"/>
    <property type="match status" value="1"/>
</dbReference>
<dbReference type="InterPro" id="IPR036388">
    <property type="entry name" value="WH-like_DNA-bd_sf"/>
</dbReference>
<dbReference type="eggNOG" id="COG1595">
    <property type="taxonomic scope" value="Bacteria"/>
</dbReference>
<keyword evidence="4" id="KW-0238">DNA-binding</keyword>
<evidence type="ECO:0000259" key="6">
    <source>
        <dbReference type="Pfam" id="PF08281"/>
    </source>
</evidence>
<dbReference type="Proteomes" id="UP000027178">
    <property type="component" value="Unassembled WGS sequence"/>
</dbReference>
<protein>
    <recommendedName>
        <fullName evidence="6">RNA polymerase sigma factor 70 region 4 type 2 domain-containing protein</fullName>
    </recommendedName>
</protein>
<keyword evidence="5" id="KW-0804">Transcription</keyword>
<feature type="domain" description="RNA polymerase sigma factor 70 region 4 type 2" evidence="6">
    <location>
        <begin position="44"/>
        <end position="93"/>
    </location>
</feature>
<comment type="caution">
    <text evidence="7">The sequence shown here is derived from an EMBL/GenBank/DDBJ whole genome shotgun (WGS) entry which is preliminary data.</text>
</comment>
<dbReference type="PANTHER" id="PTHR43133:SF50">
    <property type="entry name" value="ECF RNA POLYMERASE SIGMA FACTOR SIGM"/>
    <property type="match status" value="1"/>
</dbReference>
<keyword evidence="2" id="KW-0805">Transcription regulation</keyword>
<evidence type="ECO:0000256" key="5">
    <source>
        <dbReference type="ARBA" id="ARBA00023163"/>
    </source>
</evidence>
<reference evidence="7 8" key="1">
    <citation type="submission" date="2014-05" db="EMBL/GenBank/DDBJ databases">
        <title>Draft Genome Sequence of Kitasatospora cheerisanensis KCTC 2395.</title>
        <authorList>
            <person name="Nam D.H."/>
        </authorList>
    </citation>
    <scope>NUCLEOTIDE SEQUENCE [LARGE SCALE GENOMIC DNA]</scope>
    <source>
        <strain evidence="7 8">KCTC 2395</strain>
    </source>
</reference>
<evidence type="ECO:0000256" key="4">
    <source>
        <dbReference type="ARBA" id="ARBA00023125"/>
    </source>
</evidence>
<dbReference type="Gene3D" id="1.10.10.10">
    <property type="entry name" value="Winged helix-like DNA-binding domain superfamily/Winged helix DNA-binding domain"/>
    <property type="match status" value="1"/>
</dbReference>
<evidence type="ECO:0000256" key="1">
    <source>
        <dbReference type="ARBA" id="ARBA00010641"/>
    </source>
</evidence>
<evidence type="ECO:0000256" key="2">
    <source>
        <dbReference type="ARBA" id="ARBA00023015"/>
    </source>
</evidence>
<evidence type="ECO:0000313" key="8">
    <source>
        <dbReference type="Proteomes" id="UP000027178"/>
    </source>
</evidence>